<dbReference type="PROSITE" id="PS50995">
    <property type="entry name" value="HTH_MARR_2"/>
    <property type="match status" value="1"/>
</dbReference>
<dbReference type="InterPro" id="IPR000835">
    <property type="entry name" value="HTH_MarR-typ"/>
</dbReference>
<accession>N0BM17</accession>
<name>N0BM17_9EURY</name>
<proteinExistence type="predicted"/>
<keyword evidence="3" id="KW-0804">Transcription</keyword>
<dbReference type="GO" id="GO:0003700">
    <property type="term" value="F:DNA-binding transcription factor activity"/>
    <property type="evidence" value="ECO:0007669"/>
    <property type="project" value="InterPro"/>
</dbReference>
<organism evidence="5 6">
    <name type="scientific">Archaeoglobus sulfaticallidus PM70-1</name>
    <dbReference type="NCBI Taxonomy" id="387631"/>
    <lineage>
        <taxon>Archaea</taxon>
        <taxon>Methanobacteriati</taxon>
        <taxon>Methanobacteriota</taxon>
        <taxon>Archaeoglobi</taxon>
        <taxon>Archaeoglobales</taxon>
        <taxon>Archaeoglobaceae</taxon>
        <taxon>Archaeoglobus</taxon>
    </lineage>
</organism>
<dbReference type="InterPro" id="IPR036390">
    <property type="entry name" value="WH_DNA-bd_sf"/>
</dbReference>
<dbReference type="eggNOG" id="arCOG01057">
    <property type="taxonomic scope" value="Archaea"/>
</dbReference>
<reference evidence="5 6" key="1">
    <citation type="journal article" date="2013" name="Genome Announc.">
        <title>Complete Genome Sequence of the Thermophilic and Facultatively Chemolithoautotrophic Sulfate Reducer Archaeoglobus sulfaticallidus Strain PM70-1T.</title>
        <authorList>
            <person name="Stokke R."/>
            <person name="Hocking W.P."/>
            <person name="Steinsbu B.O."/>
            <person name="Steen I.H."/>
        </authorList>
    </citation>
    <scope>NUCLEOTIDE SEQUENCE [LARGE SCALE GENOMIC DNA]</scope>
    <source>
        <strain evidence="5">PM70-1</strain>
    </source>
</reference>
<dbReference type="RefSeq" id="WP_015590903.1">
    <property type="nucleotide sequence ID" value="NC_021169.1"/>
</dbReference>
<evidence type="ECO:0000313" key="5">
    <source>
        <dbReference type="EMBL" id="AGK61305.1"/>
    </source>
</evidence>
<evidence type="ECO:0000256" key="3">
    <source>
        <dbReference type="ARBA" id="ARBA00023163"/>
    </source>
</evidence>
<dbReference type="AlphaFoldDB" id="N0BM17"/>
<dbReference type="CDD" id="cd00090">
    <property type="entry name" value="HTH_ARSR"/>
    <property type="match status" value="1"/>
</dbReference>
<dbReference type="SUPFAM" id="SSF46785">
    <property type="entry name" value="Winged helix' DNA-binding domain"/>
    <property type="match status" value="1"/>
</dbReference>
<dbReference type="PANTHER" id="PTHR33204:SF18">
    <property type="entry name" value="TRANSCRIPTIONAL REGULATORY PROTEIN"/>
    <property type="match status" value="1"/>
</dbReference>
<dbReference type="OrthoDB" id="147589at2157"/>
<feature type="domain" description="HTH marR-type" evidence="4">
    <location>
        <begin position="1"/>
        <end position="109"/>
    </location>
</feature>
<dbReference type="EMBL" id="CP005290">
    <property type="protein sequence ID" value="AGK61305.1"/>
    <property type="molecule type" value="Genomic_DNA"/>
</dbReference>
<dbReference type="Gene3D" id="1.10.10.10">
    <property type="entry name" value="Winged helix-like DNA-binding domain superfamily/Winged helix DNA-binding domain"/>
    <property type="match status" value="1"/>
</dbReference>
<dbReference type="PANTHER" id="PTHR33204">
    <property type="entry name" value="TRANSCRIPTIONAL REGULATOR, MARR FAMILY"/>
    <property type="match status" value="1"/>
</dbReference>
<sequence>MRLTNNDLNVLGALKNGEMRYTELAEEVRISPAGLTKVLKKLQKEGLIERMQDNSAYPPPVYYRITEKGRRVLKQNEAAELFMNLIEVDERLADEIIEEFRRRLEELKR</sequence>
<dbReference type="STRING" id="387631.Asulf_01314"/>
<dbReference type="InterPro" id="IPR002577">
    <property type="entry name" value="HTH_HxlR"/>
</dbReference>
<keyword evidence="2" id="KW-0238">DNA-binding</keyword>
<evidence type="ECO:0000259" key="4">
    <source>
        <dbReference type="PROSITE" id="PS50995"/>
    </source>
</evidence>
<dbReference type="KEGG" id="ast:Asulf_01314"/>
<gene>
    <name evidence="5" type="ORF">Asulf_01314</name>
</gene>
<dbReference type="InterPro" id="IPR011991">
    <property type="entry name" value="ArsR-like_HTH"/>
</dbReference>
<dbReference type="Proteomes" id="UP000013307">
    <property type="component" value="Chromosome"/>
</dbReference>
<keyword evidence="6" id="KW-1185">Reference proteome</keyword>
<evidence type="ECO:0000313" key="6">
    <source>
        <dbReference type="Proteomes" id="UP000013307"/>
    </source>
</evidence>
<dbReference type="Pfam" id="PF01638">
    <property type="entry name" value="HxlR"/>
    <property type="match status" value="1"/>
</dbReference>
<dbReference type="GO" id="GO:0003677">
    <property type="term" value="F:DNA binding"/>
    <property type="evidence" value="ECO:0007669"/>
    <property type="project" value="UniProtKB-KW"/>
</dbReference>
<dbReference type="HOGENOM" id="CLU_2177757_0_0_2"/>
<protein>
    <submittedName>
        <fullName evidence="5">Putative transcriptional regulator</fullName>
    </submittedName>
</protein>
<dbReference type="GeneID" id="15392953"/>
<evidence type="ECO:0000256" key="1">
    <source>
        <dbReference type="ARBA" id="ARBA00023015"/>
    </source>
</evidence>
<evidence type="ECO:0000256" key="2">
    <source>
        <dbReference type="ARBA" id="ARBA00023125"/>
    </source>
</evidence>
<dbReference type="InterPro" id="IPR036388">
    <property type="entry name" value="WH-like_DNA-bd_sf"/>
</dbReference>
<keyword evidence="1" id="KW-0805">Transcription regulation</keyword>